<accession>A0A7H0SQ54</accession>
<dbReference type="Gene3D" id="3.20.20.140">
    <property type="entry name" value="Metal-dependent hydrolases"/>
    <property type="match status" value="1"/>
</dbReference>
<keyword evidence="2" id="KW-1185">Reference proteome</keyword>
<dbReference type="GO" id="GO:0016810">
    <property type="term" value="F:hydrolase activity, acting on carbon-nitrogen (but not peptide) bonds"/>
    <property type="evidence" value="ECO:0007669"/>
    <property type="project" value="InterPro"/>
</dbReference>
<dbReference type="AlphaFoldDB" id="A0A7H0SQ54"/>
<protein>
    <submittedName>
        <fullName evidence="1">Amidohydrolase family protein</fullName>
    </submittedName>
</protein>
<dbReference type="InterPro" id="IPR033932">
    <property type="entry name" value="YtcJ-like"/>
</dbReference>
<gene>
    <name evidence="1" type="ORF">GP475_08545</name>
</gene>
<name>A0A7H0SQ54_9CORY</name>
<dbReference type="InterPro" id="IPR013108">
    <property type="entry name" value="Amidohydro_3"/>
</dbReference>
<evidence type="ECO:0000313" key="2">
    <source>
        <dbReference type="Proteomes" id="UP000516320"/>
    </source>
</evidence>
<dbReference type="EMBL" id="CP046884">
    <property type="protein sequence ID" value="QNQ90679.1"/>
    <property type="molecule type" value="Genomic_DNA"/>
</dbReference>
<dbReference type="PANTHER" id="PTHR22642:SF2">
    <property type="entry name" value="PROTEIN LONG AFTER FAR-RED 3"/>
    <property type="match status" value="1"/>
</dbReference>
<dbReference type="KEGG" id="cpoy:GP475_08545"/>
<dbReference type="InterPro" id="IPR032466">
    <property type="entry name" value="Metal_Hydrolase"/>
</dbReference>
<dbReference type="InterPro" id="IPR011059">
    <property type="entry name" value="Metal-dep_hydrolase_composite"/>
</dbReference>
<organism evidence="1 2">
    <name type="scientific">Corynebacterium poyangense</name>
    <dbReference type="NCBI Taxonomy" id="2684405"/>
    <lineage>
        <taxon>Bacteria</taxon>
        <taxon>Bacillati</taxon>
        <taxon>Actinomycetota</taxon>
        <taxon>Actinomycetes</taxon>
        <taxon>Mycobacteriales</taxon>
        <taxon>Corynebacteriaceae</taxon>
        <taxon>Corynebacterium</taxon>
    </lineage>
</organism>
<dbReference type="Gene3D" id="3.10.310.70">
    <property type="match status" value="1"/>
</dbReference>
<keyword evidence="1" id="KW-0378">Hydrolase</keyword>
<sequence length="544" mass="58847">MALDTLFVNGNIYTLDPSRPKAHAIGVHQGRIISLDDELPPSVFSEVKDLAGATVLPGFQDAHCHLTHIGQESMQVDIRPSAAPDKSALFNAIAQACQNAKPGEWVIGSGYNQNYLDGHHPTAVELDEVSFGHPVYLIHNSRHMGVANTKAFELSGFPERRGVPIPEGGDVPCENGQAVGLLLETARALIMDHIPPTTPETVATMVEEGSRALAALGVTTATDPGIGAPDHIGMCPQDLTGYQIARDSGRMSMRAIVMPYLTTLHPLAGLEYQGHPLYTLDLGLRTGLGDSWLRIGPTKVLSDGSLIGRSAAMREPYAHSDSTGLMQFSEEFLRERIIGAHLAGWDIAVHAIGDAALDSIMDIFEEAQSILPRPARHRIEHVSVADDKQIARLKQLGITPVPQGTFIPDLGEGASEAIGEDRASLVYRIGGFLRQDLQFAASTDAPVVSACPIRNIDAMVNRRTHLGREFNSEEKIMVEQAIRAYTLGSAWANHVSDRGVINNGQLADFVLLSEDIYQVPAAHITDIAVTSTFVDGKEVWNARW</sequence>
<reference evidence="1 2" key="1">
    <citation type="submission" date="2019-12" db="EMBL/GenBank/DDBJ databases">
        <title>Corynebacterium sp. nov., isolated from feces of the Anser Albifrons in China.</title>
        <authorList>
            <person name="Liu Q."/>
        </authorList>
    </citation>
    <scope>NUCLEOTIDE SEQUENCE [LARGE SCALE GENOMIC DNA]</scope>
    <source>
        <strain evidence="1 2">4H37-19</strain>
    </source>
</reference>
<evidence type="ECO:0000313" key="1">
    <source>
        <dbReference type="EMBL" id="QNQ90679.1"/>
    </source>
</evidence>
<dbReference type="Proteomes" id="UP000516320">
    <property type="component" value="Chromosome"/>
</dbReference>
<dbReference type="SUPFAM" id="SSF51556">
    <property type="entry name" value="Metallo-dependent hydrolases"/>
    <property type="match status" value="1"/>
</dbReference>
<dbReference type="SUPFAM" id="SSF51338">
    <property type="entry name" value="Composite domain of metallo-dependent hydrolases"/>
    <property type="match status" value="1"/>
</dbReference>
<proteinExistence type="predicted"/>
<dbReference type="PANTHER" id="PTHR22642">
    <property type="entry name" value="IMIDAZOLONEPROPIONASE"/>
    <property type="match status" value="1"/>
</dbReference>
<dbReference type="RefSeq" id="WP_187973993.1">
    <property type="nucleotide sequence ID" value="NZ_CP046884.1"/>
</dbReference>
<dbReference type="CDD" id="cd01300">
    <property type="entry name" value="YtcJ_like"/>
    <property type="match status" value="1"/>
</dbReference>
<dbReference type="Gene3D" id="2.30.40.10">
    <property type="entry name" value="Urease, subunit C, domain 1"/>
    <property type="match status" value="1"/>
</dbReference>
<dbReference type="Pfam" id="PF07969">
    <property type="entry name" value="Amidohydro_3"/>
    <property type="match status" value="1"/>
</dbReference>